<comment type="caution">
    <text evidence="6">The sequence shown here is derived from an EMBL/GenBank/DDBJ whole genome shotgun (WGS) entry which is preliminary data.</text>
</comment>
<evidence type="ECO:0000313" key="7">
    <source>
        <dbReference type="Proteomes" id="UP001149719"/>
    </source>
</evidence>
<dbReference type="Pfam" id="PF00126">
    <property type="entry name" value="HTH_1"/>
    <property type="match status" value="1"/>
</dbReference>
<organism evidence="6 7">
    <name type="scientific">Marinomonas phaeophyticola</name>
    <dbReference type="NCBI Taxonomy" id="3004091"/>
    <lineage>
        <taxon>Bacteria</taxon>
        <taxon>Pseudomonadati</taxon>
        <taxon>Pseudomonadota</taxon>
        <taxon>Gammaproteobacteria</taxon>
        <taxon>Oceanospirillales</taxon>
        <taxon>Oceanospirillaceae</taxon>
        <taxon>Marinomonas</taxon>
    </lineage>
</organism>
<evidence type="ECO:0000256" key="1">
    <source>
        <dbReference type="ARBA" id="ARBA00009437"/>
    </source>
</evidence>
<dbReference type="InterPro" id="IPR036388">
    <property type="entry name" value="WH-like_DNA-bd_sf"/>
</dbReference>
<dbReference type="EMBL" id="JAPUBN010000003">
    <property type="protein sequence ID" value="MCZ2720143.1"/>
    <property type="molecule type" value="Genomic_DNA"/>
</dbReference>
<dbReference type="PROSITE" id="PS50931">
    <property type="entry name" value="HTH_LYSR"/>
    <property type="match status" value="1"/>
</dbReference>
<dbReference type="Pfam" id="PF03466">
    <property type="entry name" value="LysR_substrate"/>
    <property type="match status" value="1"/>
</dbReference>
<dbReference type="Gene3D" id="3.40.190.290">
    <property type="match status" value="1"/>
</dbReference>
<evidence type="ECO:0000313" key="6">
    <source>
        <dbReference type="EMBL" id="MCZ2720143.1"/>
    </source>
</evidence>
<dbReference type="InterPro" id="IPR005119">
    <property type="entry name" value="LysR_subst-bd"/>
</dbReference>
<dbReference type="InterPro" id="IPR036390">
    <property type="entry name" value="WH_DNA-bd_sf"/>
</dbReference>
<dbReference type="PANTHER" id="PTHR30126:SF98">
    <property type="entry name" value="HTH-TYPE TRANSCRIPTIONAL ACTIVATOR BAUR"/>
    <property type="match status" value="1"/>
</dbReference>
<sequence>MKKEFKAYTGQVTDIDLRQFRIFKMVVDCGGFAAAEVALNISRPAISMAVSDLEARLKMTLCQRGRAGFFLTDEGRGIYEAIVQLFASMEVFKLQVNGLHSFLKGDLNIGISDNLVTLEHMNISKALASLKERGPDININIRMAPPIDIERGVMDGQLHVGVVPHARSLPNIEYFNLYDEESYLYCSNTHPLYNAETLSVEDVIAADMVVSTYGRTPSISGFTQSFHTTAQASDKEGIAFLVLTGAYIGFLPAHFAERWFEKGALKTLMPELFQYSTSYAAITRKGAKPNRIVDTLMKLLVND</sequence>
<dbReference type="CDD" id="cd05466">
    <property type="entry name" value="PBP2_LTTR_substrate"/>
    <property type="match status" value="1"/>
</dbReference>
<dbReference type="SUPFAM" id="SSF46785">
    <property type="entry name" value="Winged helix' DNA-binding domain"/>
    <property type="match status" value="1"/>
</dbReference>
<name>A0ABT4JP47_9GAMM</name>
<comment type="similarity">
    <text evidence="1">Belongs to the LysR transcriptional regulatory family.</text>
</comment>
<reference evidence="6" key="1">
    <citation type="submission" date="2022-12" db="EMBL/GenBank/DDBJ databases">
        <title>Marinomonas 15G1-11 sp. nov, isolated from marine algae.</title>
        <authorList>
            <person name="Butt M."/>
            <person name="Choi D.G."/>
            <person name="Kim J.M."/>
            <person name="Lee J.K."/>
            <person name="Baek J.H."/>
            <person name="Jeon C.O."/>
        </authorList>
    </citation>
    <scope>NUCLEOTIDE SEQUENCE</scope>
    <source>
        <strain evidence="6">15G1-11</strain>
    </source>
</reference>
<evidence type="ECO:0000256" key="2">
    <source>
        <dbReference type="ARBA" id="ARBA00023015"/>
    </source>
</evidence>
<dbReference type="SUPFAM" id="SSF53850">
    <property type="entry name" value="Periplasmic binding protein-like II"/>
    <property type="match status" value="1"/>
</dbReference>
<keyword evidence="3" id="KW-0238">DNA-binding</keyword>
<accession>A0ABT4JP47</accession>
<dbReference type="Gene3D" id="1.10.10.10">
    <property type="entry name" value="Winged helix-like DNA-binding domain superfamily/Winged helix DNA-binding domain"/>
    <property type="match status" value="1"/>
</dbReference>
<keyword evidence="7" id="KW-1185">Reference proteome</keyword>
<dbReference type="PANTHER" id="PTHR30126">
    <property type="entry name" value="HTH-TYPE TRANSCRIPTIONAL REGULATOR"/>
    <property type="match status" value="1"/>
</dbReference>
<keyword evidence="2" id="KW-0805">Transcription regulation</keyword>
<gene>
    <name evidence="6" type="ORF">O1D97_00420</name>
</gene>
<dbReference type="RefSeq" id="WP_269121804.1">
    <property type="nucleotide sequence ID" value="NZ_JAPUBN010000003.1"/>
</dbReference>
<dbReference type="InterPro" id="IPR000847">
    <property type="entry name" value="LysR_HTH_N"/>
</dbReference>
<evidence type="ECO:0000256" key="4">
    <source>
        <dbReference type="ARBA" id="ARBA00023163"/>
    </source>
</evidence>
<evidence type="ECO:0000256" key="3">
    <source>
        <dbReference type="ARBA" id="ARBA00023125"/>
    </source>
</evidence>
<protein>
    <submittedName>
        <fullName evidence="6">LysR family transcriptional regulator</fullName>
    </submittedName>
</protein>
<evidence type="ECO:0000259" key="5">
    <source>
        <dbReference type="PROSITE" id="PS50931"/>
    </source>
</evidence>
<proteinExistence type="inferred from homology"/>
<feature type="domain" description="HTH lysR-type" evidence="5">
    <location>
        <begin position="15"/>
        <end position="72"/>
    </location>
</feature>
<dbReference type="Proteomes" id="UP001149719">
    <property type="component" value="Unassembled WGS sequence"/>
</dbReference>
<keyword evidence="4" id="KW-0804">Transcription</keyword>